<organism evidence="2 3">
    <name type="scientific">Tengunoibacter tsumagoiensis</name>
    <dbReference type="NCBI Taxonomy" id="2014871"/>
    <lineage>
        <taxon>Bacteria</taxon>
        <taxon>Bacillati</taxon>
        <taxon>Chloroflexota</taxon>
        <taxon>Ktedonobacteria</taxon>
        <taxon>Ktedonobacterales</taxon>
        <taxon>Dictyobacteraceae</taxon>
        <taxon>Tengunoibacter</taxon>
    </lineage>
</organism>
<dbReference type="OrthoDB" id="606446at2"/>
<name>A0A402A9U0_9CHLR</name>
<evidence type="ECO:0000259" key="1">
    <source>
        <dbReference type="Pfam" id="PF12708"/>
    </source>
</evidence>
<gene>
    <name evidence="2" type="ORF">KTT_57960</name>
</gene>
<evidence type="ECO:0000313" key="3">
    <source>
        <dbReference type="Proteomes" id="UP000287352"/>
    </source>
</evidence>
<dbReference type="InterPro" id="IPR006626">
    <property type="entry name" value="PbH1"/>
</dbReference>
<sequence>MATLSENPIINVVTAASSLNHPIDLSGSTPADKGIQAVIDSSPHGALIYFPAGVYQLTSTIALKFGQRYVGANNSTGPNGTIMKQASGANLPALFASFEYLSNSPYTAEAITIEHMSFDGNSYKNSTRVQWKDEPHSTSNAYGVNNGIILMGYRSTIRQCFVFNVSGCGIIVASMSQNGSGLTNTSVENRIEDCIIEGFGYYGLLVSGATGSCTDGYIRDCIVDGDSGSALYSGSDCIRLNNGAGWFLAGNHVYGGAENGIQVYQAFATTLLENEVDGYGNGPAFPFTSSPYYYTGIGVTCNSGVRGTVLTSNVIYCSENQNVHYQHLCLSADFQSDSPKNENTRIIASNNIVIGNYQSSRPMDYSVGIVIQNLSSQNVPNHVIVFGNRVDNVGYIYQTYVNGGILDLAPVQIIGSALAELDVQSNRHFIAGSTHAPQVSKGSNNNSTFFKANVNGNDIRGVVTFTSGSTSGELLVVTFAVPYSTPPVVLLTLQGATSSSVSPVWYINTVKTTGFSICSTNNSNPGTYTIGYAVIG</sequence>
<keyword evidence="3" id="KW-1185">Reference proteome</keyword>
<dbReference type="InterPro" id="IPR024535">
    <property type="entry name" value="RHGA/B-epi-like_pectate_lyase"/>
</dbReference>
<dbReference type="Gene3D" id="2.160.20.10">
    <property type="entry name" value="Single-stranded right-handed beta-helix, Pectin lyase-like"/>
    <property type="match status" value="1"/>
</dbReference>
<reference evidence="3" key="1">
    <citation type="submission" date="2018-12" db="EMBL/GenBank/DDBJ databases">
        <title>Tengunoibacter tsumagoiensis gen. nov., sp. nov., Dictyobacter kobayashii sp. nov., D. alpinus sp. nov., and D. joshuensis sp. nov. and description of Dictyobacteraceae fam. nov. within the order Ktedonobacterales isolated from Tengu-no-mugimeshi.</title>
        <authorList>
            <person name="Wang C.M."/>
            <person name="Zheng Y."/>
            <person name="Sakai Y."/>
            <person name="Toyoda A."/>
            <person name="Minakuchi Y."/>
            <person name="Abe K."/>
            <person name="Yokota A."/>
            <person name="Yabe S."/>
        </authorList>
    </citation>
    <scope>NUCLEOTIDE SEQUENCE [LARGE SCALE GENOMIC DNA]</scope>
    <source>
        <strain evidence="3">Uno3</strain>
    </source>
</reference>
<dbReference type="Pfam" id="PF12708">
    <property type="entry name" value="Pect-lyase_RHGA_epim"/>
    <property type="match status" value="1"/>
</dbReference>
<feature type="domain" description="Rhamnogalacturonase A/B/Epimerase-like pectate lyase" evidence="1">
    <location>
        <begin position="27"/>
        <end position="206"/>
    </location>
</feature>
<accession>A0A402A9U0</accession>
<dbReference type="InterPro" id="IPR012334">
    <property type="entry name" value="Pectin_lyas_fold"/>
</dbReference>
<dbReference type="RefSeq" id="WP_126583337.1">
    <property type="nucleotide sequence ID" value="NZ_BIFR01000002.1"/>
</dbReference>
<dbReference type="EMBL" id="BIFR01000002">
    <property type="protein sequence ID" value="GCE15937.1"/>
    <property type="molecule type" value="Genomic_DNA"/>
</dbReference>
<proteinExistence type="predicted"/>
<protein>
    <recommendedName>
        <fullName evidence="1">Rhamnogalacturonase A/B/Epimerase-like pectate lyase domain-containing protein</fullName>
    </recommendedName>
</protein>
<dbReference type="AlphaFoldDB" id="A0A402A9U0"/>
<evidence type="ECO:0000313" key="2">
    <source>
        <dbReference type="EMBL" id="GCE15937.1"/>
    </source>
</evidence>
<dbReference type="SMART" id="SM00710">
    <property type="entry name" value="PbH1"/>
    <property type="match status" value="6"/>
</dbReference>
<comment type="caution">
    <text evidence="2">The sequence shown here is derived from an EMBL/GenBank/DDBJ whole genome shotgun (WGS) entry which is preliminary data.</text>
</comment>
<dbReference type="SUPFAM" id="SSF51126">
    <property type="entry name" value="Pectin lyase-like"/>
    <property type="match status" value="1"/>
</dbReference>
<dbReference type="InterPro" id="IPR011050">
    <property type="entry name" value="Pectin_lyase_fold/virulence"/>
</dbReference>
<dbReference type="Proteomes" id="UP000287352">
    <property type="component" value="Unassembled WGS sequence"/>
</dbReference>